<gene>
    <name evidence="2" type="ORF">COX46_01225</name>
</gene>
<reference evidence="2 3" key="1">
    <citation type="submission" date="2017-09" db="EMBL/GenBank/DDBJ databases">
        <title>Depth-based differentiation of microbial function through sediment-hosted aquifers and enrichment of novel symbionts in the deep terrestrial subsurface.</title>
        <authorList>
            <person name="Probst A.J."/>
            <person name="Ladd B."/>
            <person name="Jarett J.K."/>
            <person name="Geller-Mcgrath D.E."/>
            <person name="Sieber C.M."/>
            <person name="Emerson J.B."/>
            <person name="Anantharaman K."/>
            <person name="Thomas B.C."/>
            <person name="Malmstrom R."/>
            <person name="Stieglmeier M."/>
            <person name="Klingl A."/>
            <person name="Woyke T."/>
            <person name="Ryan C.M."/>
            <person name="Banfield J.F."/>
        </authorList>
    </citation>
    <scope>NUCLEOTIDE SEQUENCE [LARGE SCALE GENOMIC DNA]</scope>
    <source>
        <strain evidence="2">CG23_combo_of_CG06-09_8_20_14_all_48_7</strain>
    </source>
</reference>
<protein>
    <recommendedName>
        <fullName evidence="1">DUF6788 domain-containing protein</fullName>
    </recommendedName>
</protein>
<feature type="domain" description="DUF6788" evidence="1">
    <location>
        <begin position="13"/>
        <end position="73"/>
    </location>
</feature>
<organism evidence="2 3">
    <name type="scientific">bacterium (Candidatus Ratteibacteria) CG23_combo_of_CG06-09_8_20_14_all_48_7</name>
    <dbReference type="NCBI Taxonomy" id="2014292"/>
    <lineage>
        <taxon>Bacteria</taxon>
        <taxon>Candidatus Ratteibacteria</taxon>
    </lineage>
</organism>
<dbReference type="EMBL" id="PCRF01000053">
    <property type="protein sequence ID" value="PIP16604.1"/>
    <property type="molecule type" value="Genomic_DNA"/>
</dbReference>
<proteinExistence type="predicted"/>
<dbReference type="Pfam" id="PF20586">
    <property type="entry name" value="DUF6788"/>
    <property type="match status" value="1"/>
</dbReference>
<name>A0A2G9YBL2_9BACT</name>
<evidence type="ECO:0000313" key="2">
    <source>
        <dbReference type="EMBL" id="PIP16604.1"/>
    </source>
</evidence>
<dbReference type="AlphaFoldDB" id="A0A2G9YBL2"/>
<comment type="caution">
    <text evidence="2">The sequence shown here is derived from an EMBL/GenBank/DDBJ whole genome shotgun (WGS) entry which is preliminary data.</text>
</comment>
<evidence type="ECO:0000259" key="1">
    <source>
        <dbReference type="Pfam" id="PF20586"/>
    </source>
</evidence>
<evidence type="ECO:0000313" key="3">
    <source>
        <dbReference type="Proteomes" id="UP000230392"/>
    </source>
</evidence>
<accession>A0A2G9YBL2</accession>
<dbReference type="InterPro" id="IPR046738">
    <property type="entry name" value="DUF6788"/>
</dbReference>
<sequence length="110" mass="12783">MTEREKLWKKARKLRSEMRRLGPLLKGSVVLREMKCGKINCTCTRGKPHSFLCITYKERGKTKTVYVDKNRTEEALSWFANYKKFKSLLSQHAQVLFSLLKSQGKTAKKG</sequence>
<dbReference type="Proteomes" id="UP000230392">
    <property type="component" value="Unassembled WGS sequence"/>
</dbReference>